<keyword evidence="1" id="KW-0472">Membrane</keyword>
<dbReference type="SUPFAM" id="SSF50939">
    <property type="entry name" value="Sialidases"/>
    <property type="match status" value="1"/>
</dbReference>
<protein>
    <submittedName>
        <fullName evidence="3">Bnr asp-box repeat protein</fullName>
    </submittedName>
</protein>
<dbReference type="PROSITE" id="PS51257">
    <property type="entry name" value="PROKAR_LIPOPROTEIN"/>
    <property type="match status" value="1"/>
</dbReference>
<evidence type="ECO:0000313" key="3">
    <source>
        <dbReference type="EMBL" id="JAC71541.1"/>
    </source>
</evidence>
<name>A0A061RLY1_9CHLO</name>
<sequence length="509" mass="55623">MQYLPKIFLAVALLFLGSCFVWFVADVVSNFSIFSLRTVPKESVNSTLSYFNKLLETLPTVTKTWIWKCNQTVRYSHMSTLVALSFNKMGAAWQASPVHEGQSLGQIGLVQNILYAYSQDGGLSWSKPMQIFKSLTPAWGPVLHFDSHSRRLWLFYSSSSEVASAGGDVLCRTTTQYDRPNPRWSPPKAIWRSGDAEGLPKVTANRVFAHQNGDWLLPVWQEGFQIGRRVGVSTVLIGRRTSSDGRSWTPAARLSDPMAGWLIEGTIAAPRGEGPLQQLFRSRSGRVWRAESTDGGETWTSPAPVEHLPNPNSKARAFPGAHGPLRPLTPFPPMAAAPKVAMASFADPNGRAGLLLAYNPSPSRRTPLVLAHSPDGRNWTDFAVVEDGSDGPRLRYAYPTLVVAGGTVHCSYTVYEELPPGKVMGVARVSLSVGLCRGGRASCEAEEADDAAVAASSTRPLRNRFIGLRVASLPVPVLRPPVIVLTSWMTGYSCTPTATHVPDNRSEEY</sequence>
<dbReference type="CDD" id="cd15482">
    <property type="entry name" value="Sialidase_non-viral"/>
    <property type="match status" value="1"/>
</dbReference>
<feature type="transmembrane region" description="Helical" evidence="1">
    <location>
        <begin position="7"/>
        <end position="25"/>
    </location>
</feature>
<dbReference type="InterPro" id="IPR011040">
    <property type="entry name" value="Sialidase"/>
</dbReference>
<dbReference type="Pfam" id="PF13088">
    <property type="entry name" value="BNR_2"/>
    <property type="match status" value="1"/>
</dbReference>
<dbReference type="Gene3D" id="2.120.10.10">
    <property type="match status" value="1"/>
</dbReference>
<evidence type="ECO:0000256" key="1">
    <source>
        <dbReference type="SAM" id="Phobius"/>
    </source>
</evidence>
<evidence type="ECO:0000259" key="2">
    <source>
        <dbReference type="Pfam" id="PF13088"/>
    </source>
</evidence>
<dbReference type="PANTHER" id="PTHR43752:SF2">
    <property type="entry name" value="BNR_ASP-BOX REPEAT FAMILY PROTEIN"/>
    <property type="match status" value="1"/>
</dbReference>
<dbReference type="PANTHER" id="PTHR43752">
    <property type="entry name" value="BNR/ASP-BOX REPEAT FAMILY PROTEIN"/>
    <property type="match status" value="1"/>
</dbReference>
<keyword evidence="1" id="KW-1133">Transmembrane helix</keyword>
<dbReference type="AlphaFoldDB" id="A0A061RLY1"/>
<dbReference type="EMBL" id="GBEZ01014539">
    <property type="protein sequence ID" value="JAC71541.1"/>
    <property type="molecule type" value="Transcribed_RNA"/>
</dbReference>
<keyword evidence="1" id="KW-0812">Transmembrane</keyword>
<reference evidence="3" key="1">
    <citation type="submission" date="2014-05" db="EMBL/GenBank/DDBJ databases">
        <title>The transcriptome of the halophilic microalga Tetraselmis sp. GSL018 isolated from the Great Salt Lake, Utah.</title>
        <authorList>
            <person name="Jinkerson R.E."/>
            <person name="D'Adamo S."/>
            <person name="Posewitz M.C."/>
        </authorList>
    </citation>
    <scope>NUCLEOTIDE SEQUENCE</scope>
    <source>
        <strain evidence="3">GSL018</strain>
    </source>
</reference>
<feature type="domain" description="Sialidase" evidence="2">
    <location>
        <begin position="113"/>
        <end position="410"/>
    </location>
</feature>
<accession>A0A061RLY1</accession>
<organism evidence="3">
    <name type="scientific">Tetraselmis sp. GSL018</name>
    <dbReference type="NCBI Taxonomy" id="582737"/>
    <lineage>
        <taxon>Eukaryota</taxon>
        <taxon>Viridiplantae</taxon>
        <taxon>Chlorophyta</taxon>
        <taxon>core chlorophytes</taxon>
        <taxon>Chlorodendrophyceae</taxon>
        <taxon>Chlorodendrales</taxon>
        <taxon>Chlorodendraceae</taxon>
        <taxon>Tetraselmis</taxon>
    </lineage>
</organism>
<gene>
    <name evidence="3" type="ORF">TSPGSL018_1656</name>
</gene>
<proteinExistence type="predicted"/>
<dbReference type="InterPro" id="IPR036278">
    <property type="entry name" value="Sialidase_sf"/>
</dbReference>